<accession>A0A6G9ARL9</accession>
<comment type="subcellular location">
    <subcellularLocation>
        <location evidence="1">Cytoplasm</location>
    </subcellularLocation>
</comment>
<evidence type="ECO:0000256" key="1">
    <source>
        <dbReference type="ARBA" id="ARBA00004496"/>
    </source>
</evidence>
<dbReference type="FunFam" id="1.10.10.10:FF:000163">
    <property type="entry name" value="MarR family transcriptional regulator"/>
    <property type="match status" value="1"/>
</dbReference>
<evidence type="ECO:0000256" key="4">
    <source>
        <dbReference type="ARBA" id="ARBA00023125"/>
    </source>
</evidence>
<dbReference type="RefSeq" id="WP_167212363.1">
    <property type="nucleotide sequence ID" value="NZ_CP050063.1"/>
</dbReference>
<dbReference type="PROSITE" id="PS50995">
    <property type="entry name" value="HTH_MARR_2"/>
    <property type="match status" value="1"/>
</dbReference>
<evidence type="ECO:0000256" key="2">
    <source>
        <dbReference type="ARBA" id="ARBA00022490"/>
    </source>
</evidence>
<dbReference type="KEGG" id="spib:G8759_21765"/>
<dbReference type="InterPro" id="IPR000835">
    <property type="entry name" value="HTH_MarR-typ"/>
</dbReference>
<keyword evidence="2" id="KW-0963">Cytoplasm</keyword>
<dbReference type="InterPro" id="IPR036390">
    <property type="entry name" value="WH_DNA-bd_sf"/>
</dbReference>
<evidence type="ECO:0000313" key="8">
    <source>
        <dbReference type="Proteomes" id="UP000501802"/>
    </source>
</evidence>
<dbReference type="Gene3D" id="1.10.10.10">
    <property type="entry name" value="Winged helix-like DNA-binding domain superfamily/Winged helix DNA-binding domain"/>
    <property type="match status" value="1"/>
</dbReference>
<evidence type="ECO:0000259" key="6">
    <source>
        <dbReference type="PROSITE" id="PS50995"/>
    </source>
</evidence>
<dbReference type="InterPro" id="IPR036388">
    <property type="entry name" value="WH-like_DNA-bd_sf"/>
</dbReference>
<keyword evidence="8" id="KW-1185">Reference proteome</keyword>
<dbReference type="InterPro" id="IPR039422">
    <property type="entry name" value="MarR/SlyA-like"/>
</dbReference>
<dbReference type="PANTHER" id="PTHR33164:SF5">
    <property type="entry name" value="ORGANIC HYDROPEROXIDE RESISTANCE TRANSCRIPTIONAL REGULATOR"/>
    <property type="match status" value="1"/>
</dbReference>
<dbReference type="GO" id="GO:0005737">
    <property type="term" value="C:cytoplasm"/>
    <property type="evidence" value="ECO:0007669"/>
    <property type="project" value="UniProtKB-SubCell"/>
</dbReference>
<organism evidence="7 8">
    <name type="scientific">Spirosoma aureum</name>
    <dbReference type="NCBI Taxonomy" id="2692134"/>
    <lineage>
        <taxon>Bacteria</taxon>
        <taxon>Pseudomonadati</taxon>
        <taxon>Bacteroidota</taxon>
        <taxon>Cytophagia</taxon>
        <taxon>Cytophagales</taxon>
        <taxon>Cytophagaceae</taxon>
        <taxon>Spirosoma</taxon>
    </lineage>
</organism>
<gene>
    <name evidence="7" type="ORF">G8759_21765</name>
</gene>
<keyword evidence="4" id="KW-0238">DNA-binding</keyword>
<dbReference type="GO" id="GO:0003700">
    <property type="term" value="F:DNA-binding transcription factor activity"/>
    <property type="evidence" value="ECO:0007669"/>
    <property type="project" value="InterPro"/>
</dbReference>
<proteinExistence type="predicted"/>
<protein>
    <submittedName>
        <fullName evidence="7">MarR family transcriptional regulator</fullName>
    </submittedName>
</protein>
<dbReference type="AlphaFoldDB" id="A0A6G9ARL9"/>
<dbReference type="GO" id="GO:0003677">
    <property type="term" value="F:DNA binding"/>
    <property type="evidence" value="ECO:0007669"/>
    <property type="project" value="UniProtKB-KW"/>
</dbReference>
<keyword evidence="3" id="KW-0805">Transcription regulation</keyword>
<dbReference type="SUPFAM" id="SSF46785">
    <property type="entry name" value="Winged helix' DNA-binding domain"/>
    <property type="match status" value="1"/>
</dbReference>
<feature type="domain" description="HTH marR-type" evidence="6">
    <location>
        <begin position="9"/>
        <end position="139"/>
    </location>
</feature>
<dbReference type="GO" id="GO:0006950">
    <property type="term" value="P:response to stress"/>
    <property type="evidence" value="ECO:0007669"/>
    <property type="project" value="TreeGrafter"/>
</dbReference>
<dbReference type="SMART" id="SM00347">
    <property type="entry name" value="HTH_MARR"/>
    <property type="match status" value="1"/>
</dbReference>
<evidence type="ECO:0000256" key="5">
    <source>
        <dbReference type="ARBA" id="ARBA00023163"/>
    </source>
</evidence>
<reference evidence="7 8" key="1">
    <citation type="submission" date="2020-03" db="EMBL/GenBank/DDBJ databases">
        <authorList>
            <person name="Kim M.K."/>
        </authorList>
    </citation>
    <scope>NUCLEOTIDE SEQUENCE [LARGE SCALE GENOMIC DNA]</scope>
    <source>
        <strain evidence="7 8">BT328</strain>
    </source>
</reference>
<dbReference type="PANTHER" id="PTHR33164">
    <property type="entry name" value="TRANSCRIPTIONAL REGULATOR, MARR FAMILY"/>
    <property type="match status" value="1"/>
</dbReference>
<dbReference type="EMBL" id="CP050063">
    <property type="protein sequence ID" value="QIP15060.1"/>
    <property type="molecule type" value="Genomic_DNA"/>
</dbReference>
<dbReference type="Proteomes" id="UP000501802">
    <property type="component" value="Chromosome"/>
</dbReference>
<keyword evidence="5" id="KW-0804">Transcription</keyword>
<sequence length="148" mass="16947">MTLNQLKLQNQVCFPVYTASRLITRAYQPYLDKLGLTYPQYLVLLVLWETDEIPINSITQQLLLDTNTVTPLLKRMETLGLLERQRSKKDERKVIVKLTEKGHQLQADAALIPESLVGGLLSEEMKLDELIGLRDQLQGLIRHLSAKH</sequence>
<dbReference type="InterPro" id="IPR055166">
    <property type="entry name" value="Transc_reg_Sar_Rot_HTH"/>
</dbReference>
<evidence type="ECO:0000256" key="3">
    <source>
        <dbReference type="ARBA" id="ARBA00023015"/>
    </source>
</evidence>
<evidence type="ECO:0000313" key="7">
    <source>
        <dbReference type="EMBL" id="QIP15060.1"/>
    </source>
</evidence>
<dbReference type="Pfam" id="PF22381">
    <property type="entry name" value="Staph_reg_Sar_Rot"/>
    <property type="match status" value="1"/>
</dbReference>
<name>A0A6G9ARL9_9BACT</name>